<feature type="domain" description="Reverse transcriptase Ty1/copia-type" evidence="1">
    <location>
        <begin position="5"/>
        <end position="92"/>
    </location>
</feature>
<dbReference type="HOGENOM" id="CLU_1897751_0_0_1"/>
<dbReference type="Proteomes" id="UP000006174">
    <property type="component" value="Unassembled WGS sequence"/>
</dbReference>
<name>I2FWQ9_USTHO</name>
<accession>I2FWQ9</accession>
<dbReference type="AlphaFoldDB" id="I2FWQ9"/>
<dbReference type="EMBL" id="CAGI01000163">
    <property type="protein sequence ID" value="CCF51352.1"/>
    <property type="molecule type" value="Genomic_DNA"/>
</dbReference>
<dbReference type="OrthoDB" id="8067151at2759"/>
<comment type="caution">
    <text evidence="2">The sequence shown here is derived from an EMBL/GenBank/DDBJ whole genome shotgun (WGS) entry which is preliminary data.</text>
</comment>
<protein>
    <recommendedName>
        <fullName evidence="1">Reverse transcriptase Ty1/copia-type domain-containing protein</fullName>
    </recommendedName>
</protein>
<proteinExistence type="predicted"/>
<organism evidence="2 3">
    <name type="scientific">Ustilago hordei</name>
    <name type="common">Barley covered smut fungus</name>
    <dbReference type="NCBI Taxonomy" id="120017"/>
    <lineage>
        <taxon>Eukaryota</taxon>
        <taxon>Fungi</taxon>
        <taxon>Dikarya</taxon>
        <taxon>Basidiomycota</taxon>
        <taxon>Ustilaginomycotina</taxon>
        <taxon>Ustilaginomycetes</taxon>
        <taxon>Ustilaginales</taxon>
        <taxon>Ustilaginaceae</taxon>
        <taxon>Ustilago</taxon>
    </lineage>
</organism>
<dbReference type="InterPro" id="IPR013103">
    <property type="entry name" value="RVT_2"/>
</dbReference>
<keyword evidence="3" id="KW-1185">Reference proteome</keyword>
<evidence type="ECO:0000313" key="2">
    <source>
        <dbReference type="EMBL" id="CCF51352.1"/>
    </source>
</evidence>
<evidence type="ECO:0000259" key="1">
    <source>
        <dbReference type="Pfam" id="PF07727"/>
    </source>
</evidence>
<reference evidence="2 3" key="1">
    <citation type="journal article" date="2012" name="Plant Cell">
        <title>Genome comparison of barley and maize smut fungi reveals targeted loss of RNA silencing components and species-specific presence of transposable elements.</title>
        <authorList>
            <person name="Laurie J.D."/>
            <person name="Ali S."/>
            <person name="Linning R."/>
            <person name="Mannhaupt G."/>
            <person name="Wong P."/>
            <person name="Gueldener U."/>
            <person name="Muensterkoetter M."/>
            <person name="Moore R."/>
            <person name="Kahmann R."/>
            <person name="Bakkeren G."/>
            <person name="Schirawski J."/>
        </authorList>
    </citation>
    <scope>NUCLEOTIDE SEQUENCE [LARGE SCALE GENOMIC DNA]</scope>
    <source>
        <strain evidence="3">Uh4875-4</strain>
    </source>
</reference>
<sequence length="134" mass="14983">MEPCVYTWGIKDTMVMLAVYIDNLLVIGATLSHIGSVRQQLSNIFSIMDQGNMSHIIGMNNKYDHESHTLSIDQSRYIKGILEKFGLHEAWSAQSLATEAFNKMGLQQGEGANAEEIRYYTSLVGLLLWIAQGT</sequence>
<gene>
    <name evidence="2" type="ORF">UHOR_14888</name>
</gene>
<evidence type="ECO:0000313" key="3">
    <source>
        <dbReference type="Proteomes" id="UP000006174"/>
    </source>
</evidence>
<dbReference type="eggNOG" id="KOG0017">
    <property type="taxonomic scope" value="Eukaryota"/>
</dbReference>
<dbReference type="Pfam" id="PF07727">
    <property type="entry name" value="RVT_2"/>
    <property type="match status" value="1"/>
</dbReference>